<organism evidence="1 2">
    <name type="scientific">Prochlorococcus marinus (strain MIT 9303)</name>
    <dbReference type="NCBI Taxonomy" id="59922"/>
    <lineage>
        <taxon>Bacteria</taxon>
        <taxon>Bacillati</taxon>
        <taxon>Cyanobacteriota</taxon>
        <taxon>Cyanophyceae</taxon>
        <taxon>Synechococcales</taxon>
        <taxon>Prochlorococcaceae</taxon>
        <taxon>Prochlorococcus</taxon>
    </lineage>
</organism>
<dbReference type="RefSeq" id="WP_011825809.1">
    <property type="nucleotide sequence ID" value="NC_008820.1"/>
</dbReference>
<dbReference type="KEGG" id="pmf:P9303_11611"/>
<name>A2C8V0_PROM3</name>
<dbReference type="EMBL" id="CP000554">
    <property type="protein sequence ID" value="ABM77910.1"/>
    <property type="molecule type" value="Genomic_DNA"/>
</dbReference>
<evidence type="ECO:0000313" key="1">
    <source>
        <dbReference type="EMBL" id="ABM77910.1"/>
    </source>
</evidence>
<dbReference type="STRING" id="59922.P9303_11611"/>
<evidence type="ECO:0000313" key="2">
    <source>
        <dbReference type="Proteomes" id="UP000002274"/>
    </source>
</evidence>
<dbReference type="Proteomes" id="UP000002274">
    <property type="component" value="Chromosome"/>
</dbReference>
<dbReference type="HOGENOM" id="CLU_1266008_0_0_3"/>
<keyword evidence="1" id="KW-0689">Ribosomal protein</keyword>
<proteinExistence type="predicted"/>
<accession>A2C8V0</accession>
<dbReference type="BioCyc" id="PMAR59922:G1G80-1021-MONOMER"/>
<sequence length="245" mass="28093">MLKQLVSHSRAEPSNYDKIYKSSSSLYMRRAPISDFILKCAIAGILLCTSTISAEAKDKVIESTTYSYNCREGLWKSKIIGRGVNDKDWITIERLEELSGTRQTSLRDEIQESCQSSSQIAKAKRAFGDNCELVSDSFDPGNWQIDYASRFNAHGNKYLIFAIRYDDGSRILCLSKNNFRDNSPIETPGRSLFIHNIERQANSSIIEYEYHPGNGWGYEVKKYRLDFSDPERPSFSVVDSWIHQR</sequence>
<keyword evidence="1" id="KW-0687">Ribonucleoprotein</keyword>
<protein>
    <submittedName>
        <fullName evidence="1">Possible Ribosomal protein L36</fullName>
    </submittedName>
</protein>
<dbReference type="GO" id="GO:0005840">
    <property type="term" value="C:ribosome"/>
    <property type="evidence" value="ECO:0007669"/>
    <property type="project" value="UniProtKB-KW"/>
</dbReference>
<dbReference type="AlphaFoldDB" id="A2C8V0"/>
<reference evidence="1 2" key="1">
    <citation type="journal article" date="2007" name="PLoS Genet.">
        <title>Patterns and implications of gene gain and loss in the evolution of Prochlorococcus.</title>
        <authorList>
            <person name="Kettler G.C."/>
            <person name="Martiny A.C."/>
            <person name="Huang K."/>
            <person name="Zucker J."/>
            <person name="Coleman M.L."/>
            <person name="Rodrigue S."/>
            <person name="Chen F."/>
            <person name="Lapidus A."/>
            <person name="Ferriera S."/>
            <person name="Johnson J."/>
            <person name="Steglich C."/>
            <person name="Church G.M."/>
            <person name="Richardson P."/>
            <person name="Chisholm S.W."/>
        </authorList>
    </citation>
    <scope>NUCLEOTIDE SEQUENCE [LARGE SCALE GENOMIC DNA]</scope>
    <source>
        <strain evidence="1 2">MIT 9303</strain>
    </source>
</reference>
<gene>
    <name evidence="1" type="ordered locus">P9303_11611</name>
</gene>